<dbReference type="Proteomes" id="UP000319257">
    <property type="component" value="Unassembled WGS sequence"/>
</dbReference>
<dbReference type="GeneID" id="41978469"/>
<organism evidence="2 3">
    <name type="scientific">Thyridium curvatum</name>
    <dbReference type="NCBI Taxonomy" id="1093900"/>
    <lineage>
        <taxon>Eukaryota</taxon>
        <taxon>Fungi</taxon>
        <taxon>Dikarya</taxon>
        <taxon>Ascomycota</taxon>
        <taxon>Pezizomycotina</taxon>
        <taxon>Sordariomycetes</taxon>
        <taxon>Sordariomycetidae</taxon>
        <taxon>Thyridiales</taxon>
        <taxon>Thyridiaceae</taxon>
        <taxon>Thyridium</taxon>
    </lineage>
</organism>
<evidence type="ECO:0000313" key="2">
    <source>
        <dbReference type="EMBL" id="TPX07034.1"/>
    </source>
</evidence>
<comment type="caution">
    <text evidence="2">The sequence shown here is derived from an EMBL/GenBank/DDBJ whole genome shotgun (WGS) entry which is preliminary data.</text>
</comment>
<dbReference type="InParanoid" id="A0A507ALL7"/>
<dbReference type="AlphaFoldDB" id="A0A507ALL7"/>
<feature type="signal peptide" evidence="1">
    <location>
        <begin position="1"/>
        <end position="17"/>
    </location>
</feature>
<reference evidence="2 3" key="1">
    <citation type="submission" date="2019-06" db="EMBL/GenBank/DDBJ databases">
        <title>Draft genome sequence of the filamentous fungus Phialemoniopsis curvata isolated from diesel fuel.</title>
        <authorList>
            <person name="Varaljay V.A."/>
            <person name="Lyon W.J."/>
            <person name="Crouch A.L."/>
            <person name="Drake C.E."/>
            <person name="Hollomon J.M."/>
            <person name="Nadeau L.J."/>
            <person name="Nunn H.S."/>
            <person name="Stevenson B.S."/>
            <person name="Bojanowski C.L."/>
            <person name="Crookes-Goodson W.J."/>
        </authorList>
    </citation>
    <scope>NUCLEOTIDE SEQUENCE [LARGE SCALE GENOMIC DNA]</scope>
    <source>
        <strain evidence="2 3">D216</strain>
    </source>
</reference>
<dbReference type="OrthoDB" id="3535343at2759"/>
<dbReference type="RefSeq" id="XP_030988745.1">
    <property type="nucleotide sequence ID" value="XM_031133705.1"/>
</dbReference>
<evidence type="ECO:0000313" key="3">
    <source>
        <dbReference type="Proteomes" id="UP000319257"/>
    </source>
</evidence>
<proteinExistence type="predicted"/>
<evidence type="ECO:0000256" key="1">
    <source>
        <dbReference type="SAM" id="SignalP"/>
    </source>
</evidence>
<feature type="chain" id="PRO_5021421873" evidence="1">
    <location>
        <begin position="18"/>
        <end position="211"/>
    </location>
</feature>
<dbReference type="EMBL" id="SKBQ01000096">
    <property type="protein sequence ID" value="TPX07034.1"/>
    <property type="molecule type" value="Genomic_DNA"/>
</dbReference>
<name>A0A507ALL7_9PEZI</name>
<sequence length="211" mass="23227">MHSYNLLLTALAATALGAATPCRSPPSGCPPFPDSMTVFSAGFQEPQPPLVKAEYQAHFVQHKWNANLSHITAGYIYNSPSQGFVQADEAYEGQLASSYFDYSNVTDSGLVDNTLTAYDHNSTEPIVWRGYVNSNYPIFKEDILIEAGAVYEGLVQRDFIPSPVAAWSIMYQGAIPVTVFVDECGVVVGYDYFAPGLRTRVIMEFFNIQAK</sequence>
<gene>
    <name evidence="2" type="ORF">E0L32_011022</name>
</gene>
<accession>A0A507ALL7</accession>
<protein>
    <submittedName>
        <fullName evidence="2">Uncharacterized protein</fullName>
    </submittedName>
</protein>
<keyword evidence="3" id="KW-1185">Reference proteome</keyword>
<keyword evidence="1" id="KW-0732">Signal</keyword>